<keyword evidence="2" id="KW-0812">Transmembrane</keyword>
<reference evidence="3 4" key="1">
    <citation type="journal article" date="2024" name="Commun. Biol.">
        <title>Comparative genomic analysis of thermophilic fungi reveals convergent evolutionary adaptations and gene losses.</title>
        <authorList>
            <person name="Steindorff A.S."/>
            <person name="Aguilar-Pontes M.V."/>
            <person name="Robinson A.J."/>
            <person name="Andreopoulos B."/>
            <person name="LaButti K."/>
            <person name="Kuo A."/>
            <person name="Mondo S."/>
            <person name="Riley R."/>
            <person name="Otillar R."/>
            <person name="Haridas S."/>
            <person name="Lipzen A."/>
            <person name="Grimwood J."/>
            <person name="Schmutz J."/>
            <person name="Clum A."/>
            <person name="Reid I.D."/>
            <person name="Moisan M.C."/>
            <person name="Butler G."/>
            <person name="Nguyen T.T.M."/>
            <person name="Dewar K."/>
            <person name="Conant G."/>
            <person name="Drula E."/>
            <person name="Henrissat B."/>
            <person name="Hansel C."/>
            <person name="Singer S."/>
            <person name="Hutchinson M.I."/>
            <person name="de Vries R.P."/>
            <person name="Natvig D.O."/>
            <person name="Powell A.J."/>
            <person name="Tsang A."/>
            <person name="Grigoriev I.V."/>
        </authorList>
    </citation>
    <scope>NUCLEOTIDE SEQUENCE [LARGE SCALE GENOMIC DNA]</scope>
    <source>
        <strain evidence="3 4">ATCC 24622</strain>
    </source>
</reference>
<evidence type="ECO:0000313" key="3">
    <source>
        <dbReference type="EMBL" id="KAL1835974.1"/>
    </source>
</evidence>
<evidence type="ECO:0000256" key="1">
    <source>
        <dbReference type="SAM" id="MobiDB-lite"/>
    </source>
</evidence>
<organism evidence="3 4">
    <name type="scientific">Phialemonium thermophilum</name>
    <dbReference type="NCBI Taxonomy" id="223376"/>
    <lineage>
        <taxon>Eukaryota</taxon>
        <taxon>Fungi</taxon>
        <taxon>Dikarya</taxon>
        <taxon>Ascomycota</taxon>
        <taxon>Pezizomycotina</taxon>
        <taxon>Sordariomycetes</taxon>
        <taxon>Sordariomycetidae</taxon>
        <taxon>Cephalothecales</taxon>
        <taxon>Cephalothecaceae</taxon>
        <taxon>Phialemonium</taxon>
    </lineage>
</organism>
<feature type="region of interest" description="Disordered" evidence="1">
    <location>
        <begin position="140"/>
        <end position="172"/>
    </location>
</feature>
<accession>A0ABR3V2N4</accession>
<feature type="compositionally biased region" description="Basic residues" evidence="1">
    <location>
        <begin position="162"/>
        <end position="172"/>
    </location>
</feature>
<sequence>MCGGTATALAEKDDLVDGVVLAVKLPQSLDDGGAVLLLLLLLLLLLMCERAPSRPARRSRRPQVPLRVDDDAGAALGGRGGRGQGALQQRVPGGERDAEVAALDDEADVGQDAAHALEPGVVVAQEVAARDVRGGLEDLAGAEAERRRGGGCRCGPGQGGGGRRRRGHSEGS</sequence>
<evidence type="ECO:0000313" key="4">
    <source>
        <dbReference type="Proteomes" id="UP001586593"/>
    </source>
</evidence>
<protein>
    <submittedName>
        <fullName evidence="3">Uncharacterized protein</fullName>
    </submittedName>
</protein>
<evidence type="ECO:0000256" key="2">
    <source>
        <dbReference type="SAM" id="Phobius"/>
    </source>
</evidence>
<feature type="compositionally biased region" description="Gly residues" evidence="1">
    <location>
        <begin position="151"/>
        <end position="161"/>
    </location>
</feature>
<name>A0ABR3V2N4_9PEZI</name>
<dbReference type="EMBL" id="JAZHXJ010002948">
    <property type="protein sequence ID" value="KAL1835974.1"/>
    <property type="molecule type" value="Genomic_DNA"/>
</dbReference>
<dbReference type="Proteomes" id="UP001586593">
    <property type="component" value="Unassembled WGS sequence"/>
</dbReference>
<feature type="transmembrane region" description="Helical" evidence="2">
    <location>
        <begin position="33"/>
        <end position="51"/>
    </location>
</feature>
<keyword evidence="2" id="KW-0472">Membrane</keyword>
<feature type="compositionally biased region" description="Gly residues" evidence="1">
    <location>
        <begin position="75"/>
        <end position="84"/>
    </location>
</feature>
<keyword evidence="4" id="KW-1185">Reference proteome</keyword>
<comment type="caution">
    <text evidence="3">The sequence shown here is derived from an EMBL/GenBank/DDBJ whole genome shotgun (WGS) entry which is preliminary data.</text>
</comment>
<gene>
    <name evidence="3" type="ORF">VTK73DRAFT_5239</name>
</gene>
<keyword evidence="2" id="KW-1133">Transmembrane helix</keyword>
<feature type="region of interest" description="Disordered" evidence="1">
    <location>
        <begin position="54"/>
        <end position="99"/>
    </location>
</feature>
<proteinExistence type="predicted"/>